<evidence type="ECO:0000259" key="1">
    <source>
        <dbReference type="Pfam" id="PF11127"/>
    </source>
</evidence>
<dbReference type="RefSeq" id="WP_138284244.1">
    <property type="nucleotide sequence ID" value="NZ_BMGE01000008.1"/>
</dbReference>
<feature type="domain" description="Inner membrane protein YgaP-like transmembrane" evidence="1">
    <location>
        <begin position="24"/>
        <end position="84"/>
    </location>
</feature>
<dbReference type="Pfam" id="PF11127">
    <property type="entry name" value="YgaP-like_TM"/>
    <property type="match status" value="1"/>
</dbReference>
<protein>
    <submittedName>
        <fullName evidence="2">DUF2892 domain-containing protein</fullName>
    </submittedName>
</protein>
<dbReference type="EMBL" id="VCEI01000033">
    <property type="protein sequence ID" value="TLU88710.1"/>
    <property type="molecule type" value="Genomic_DNA"/>
</dbReference>
<dbReference type="AlphaFoldDB" id="A0A5R9K359"/>
<accession>A0A5R9K359</accession>
<dbReference type="InterPro" id="IPR021309">
    <property type="entry name" value="YgaP-like_TM"/>
</dbReference>
<evidence type="ECO:0000313" key="2">
    <source>
        <dbReference type="EMBL" id="TLU88710.1"/>
    </source>
</evidence>
<reference evidence="2 3" key="1">
    <citation type="submission" date="2019-05" db="EMBL/GenBank/DDBJ databases">
        <authorList>
            <person name="Qu J.-H."/>
        </authorList>
    </citation>
    <scope>NUCLEOTIDE SEQUENCE [LARGE SCALE GENOMIC DNA]</scope>
    <source>
        <strain evidence="2 3">Z12</strain>
    </source>
</reference>
<sequence>MGIVGSFVQKKLYSKIFSKDGIINVGNAERIGSFVAGSLITYYGIKNQNTLIGKAASLVGGLLIARGASGYCPINKTIGRDTHKLLIY</sequence>
<evidence type="ECO:0000313" key="3">
    <source>
        <dbReference type="Proteomes" id="UP000309788"/>
    </source>
</evidence>
<dbReference type="OrthoDB" id="9797595at2"/>
<keyword evidence="3" id="KW-1185">Reference proteome</keyword>
<organism evidence="2 3">
    <name type="scientific">Dyadobacter sediminis</name>
    <dbReference type="NCBI Taxonomy" id="1493691"/>
    <lineage>
        <taxon>Bacteria</taxon>
        <taxon>Pseudomonadati</taxon>
        <taxon>Bacteroidota</taxon>
        <taxon>Cytophagia</taxon>
        <taxon>Cytophagales</taxon>
        <taxon>Spirosomataceae</taxon>
        <taxon>Dyadobacter</taxon>
    </lineage>
</organism>
<comment type="caution">
    <text evidence="2">The sequence shown here is derived from an EMBL/GenBank/DDBJ whole genome shotgun (WGS) entry which is preliminary data.</text>
</comment>
<dbReference type="Proteomes" id="UP000309788">
    <property type="component" value="Unassembled WGS sequence"/>
</dbReference>
<gene>
    <name evidence="2" type="ORF">FEM55_24710</name>
</gene>
<name>A0A5R9K359_9BACT</name>
<proteinExistence type="predicted"/>